<keyword evidence="5" id="KW-1185">Reference proteome</keyword>
<feature type="domain" description="Thioesterase" evidence="3">
    <location>
        <begin position="48"/>
        <end position="257"/>
    </location>
</feature>
<dbReference type="InterPro" id="IPR001031">
    <property type="entry name" value="Thioesterase"/>
</dbReference>
<dbReference type="InterPro" id="IPR012223">
    <property type="entry name" value="TEII"/>
</dbReference>
<comment type="similarity">
    <text evidence="1">Belongs to the thioesterase family.</text>
</comment>
<dbReference type="AlphaFoldDB" id="A0A5C4V6A2"/>
<organism evidence="4 5">
    <name type="scientific">Streptomyces sedi</name>
    <dbReference type="NCBI Taxonomy" id="555059"/>
    <lineage>
        <taxon>Bacteria</taxon>
        <taxon>Bacillati</taxon>
        <taxon>Actinomycetota</taxon>
        <taxon>Actinomycetes</taxon>
        <taxon>Kitasatosporales</taxon>
        <taxon>Streptomycetaceae</taxon>
        <taxon>Streptomyces</taxon>
    </lineage>
</organism>
<proteinExistence type="inferred from homology"/>
<dbReference type="InterPro" id="IPR029058">
    <property type="entry name" value="AB_hydrolase_fold"/>
</dbReference>
<dbReference type="Gene3D" id="3.40.50.1820">
    <property type="entry name" value="alpha/beta hydrolase"/>
    <property type="match status" value="1"/>
</dbReference>
<comment type="caution">
    <text evidence="4">The sequence shown here is derived from an EMBL/GenBank/DDBJ whole genome shotgun (WGS) entry which is preliminary data.</text>
</comment>
<protein>
    <submittedName>
        <fullName evidence="4">Thioesterase</fullName>
    </submittedName>
</protein>
<dbReference type="PANTHER" id="PTHR11487:SF0">
    <property type="entry name" value="S-ACYL FATTY ACID SYNTHASE THIOESTERASE, MEDIUM CHAIN"/>
    <property type="match status" value="1"/>
</dbReference>
<dbReference type="PANTHER" id="PTHR11487">
    <property type="entry name" value="THIOESTERASE"/>
    <property type="match status" value="1"/>
</dbReference>
<evidence type="ECO:0000256" key="2">
    <source>
        <dbReference type="SAM" id="MobiDB-lite"/>
    </source>
</evidence>
<sequence length="276" mass="29878">MATYDRFHRITPPTERSCRVPRGTEPPLPHRRDAAFEGTTPVTTRPLRLFCLPHAGGSAVVYHPWRRGLARVAEVVPTELPGHGTRRGEPLSTDLRQVVADLTARVRPLVNDPFALFGHSFGALLAFELARELTAAGTPPSALLVSGRDGPAVPAPGPAVHALPTARLLDRLRLLDGIPPALARDGELLELLLPPLRADMKMVEEYVRAPGPSLTCPIWVAVGSLDPIATAEGQRRWAEETSAPCRLVSVAAGHMLLDHPGFLRELTRELASHSGR</sequence>
<dbReference type="EMBL" id="VDGT01000007">
    <property type="protein sequence ID" value="TNM30599.1"/>
    <property type="molecule type" value="Genomic_DNA"/>
</dbReference>
<name>A0A5C4V6A2_9ACTN</name>
<evidence type="ECO:0000259" key="3">
    <source>
        <dbReference type="Pfam" id="PF00975"/>
    </source>
</evidence>
<reference evidence="4 5" key="1">
    <citation type="submission" date="2019-06" db="EMBL/GenBank/DDBJ databases">
        <title>Draft genome of Streptomyces sedi sp. JCM16909.</title>
        <authorList>
            <person name="Klykleung N."/>
            <person name="Tanasupawat S."/>
            <person name="Kudo T."/>
            <person name="Yuki M."/>
            <person name="Ohkuma M."/>
        </authorList>
    </citation>
    <scope>NUCLEOTIDE SEQUENCE [LARGE SCALE GENOMIC DNA]</scope>
    <source>
        <strain evidence="4 5">JCM 16909</strain>
    </source>
</reference>
<evidence type="ECO:0000256" key="1">
    <source>
        <dbReference type="ARBA" id="ARBA00007169"/>
    </source>
</evidence>
<feature type="region of interest" description="Disordered" evidence="2">
    <location>
        <begin position="1"/>
        <end position="34"/>
    </location>
</feature>
<dbReference type="Proteomes" id="UP000311713">
    <property type="component" value="Unassembled WGS sequence"/>
</dbReference>
<dbReference type="OrthoDB" id="8480037at2"/>
<dbReference type="GO" id="GO:0008610">
    <property type="term" value="P:lipid biosynthetic process"/>
    <property type="evidence" value="ECO:0007669"/>
    <property type="project" value="TreeGrafter"/>
</dbReference>
<gene>
    <name evidence="4" type="ORF">FH715_11385</name>
</gene>
<accession>A0A5C4V6A2</accession>
<evidence type="ECO:0000313" key="4">
    <source>
        <dbReference type="EMBL" id="TNM30599.1"/>
    </source>
</evidence>
<dbReference type="SUPFAM" id="SSF53474">
    <property type="entry name" value="alpha/beta-Hydrolases"/>
    <property type="match status" value="1"/>
</dbReference>
<dbReference type="Pfam" id="PF00975">
    <property type="entry name" value="Thioesterase"/>
    <property type="match status" value="1"/>
</dbReference>
<evidence type="ECO:0000313" key="5">
    <source>
        <dbReference type="Proteomes" id="UP000311713"/>
    </source>
</evidence>